<dbReference type="EMBL" id="JAHYCA010000004">
    <property type="protein sequence ID" value="MBW6391958.1"/>
    <property type="molecule type" value="Genomic_DNA"/>
</dbReference>
<keyword evidence="1" id="KW-1133">Transmembrane helix</keyword>
<protein>
    <recommendedName>
        <fullName evidence="4">Transmembrane protein</fullName>
    </recommendedName>
</protein>
<keyword evidence="1" id="KW-0472">Membrane</keyword>
<evidence type="ECO:0000313" key="3">
    <source>
        <dbReference type="Proteomes" id="UP000769617"/>
    </source>
</evidence>
<comment type="caution">
    <text evidence="2">The sequence shown here is derived from an EMBL/GenBank/DDBJ whole genome shotgun (WGS) entry which is preliminary data.</text>
</comment>
<name>A0ABS6ZQ77_9GAMM</name>
<proteinExistence type="predicted"/>
<evidence type="ECO:0008006" key="4">
    <source>
        <dbReference type="Google" id="ProtNLM"/>
    </source>
</evidence>
<keyword evidence="3" id="KW-1185">Reference proteome</keyword>
<dbReference type="RefSeq" id="WP_219792452.1">
    <property type="nucleotide sequence ID" value="NZ_JAHYCA010000004.1"/>
</dbReference>
<feature type="transmembrane region" description="Helical" evidence="1">
    <location>
        <begin position="12"/>
        <end position="32"/>
    </location>
</feature>
<organism evidence="2 3">
    <name type="scientific">Billgrantia antri</name>
    <dbReference type="NCBI Taxonomy" id="2846777"/>
    <lineage>
        <taxon>Bacteria</taxon>
        <taxon>Pseudomonadati</taxon>
        <taxon>Pseudomonadota</taxon>
        <taxon>Gammaproteobacteria</taxon>
        <taxon>Oceanospirillales</taxon>
        <taxon>Halomonadaceae</taxon>
        <taxon>Billgrantia</taxon>
    </lineage>
</organism>
<keyword evidence="1" id="KW-0812">Transmembrane</keyword>
<evidence type="ECO:0000256" key="1">
    <source>
        <dbReference type="SAM" id="Phobius"/>
    </source>
</evidence>
<gene>
    <name evidence="2" type="ORF">KPL81_12410</name>
</gene>
<dbReference type="Proteomes" id="UP000769617">
    <property type="component" value="Unassembled WGS sequence"/>
</dbReference>
<reference evidence="2 3" key="1">
    <citation type="submission" date="2021-07" db="EMBL/GenBank/DDBJ databases">
        <authorList>
            <person name="So Y."/>
        </authorList>
    </citation>
    <scope>NUCLEOTIDE SEQUENCE [LARGE SCALE GENOMIC DNA]</scope>
    <source>
        <strain evidence="2 3">Y3S6</strain>
    </source>
</reference>
<accession>A0ABS6ZQ77</accession>
<evidence type="ECO:0000313" key="2">
    <source>
        <dbReference type="EMBL" id="MBW6391958.1"/>
    </source>
</evidence>
<sequence length="182" mass="20830">MQQAMNVQRQRLKLFALIAVFALPMLTAWVMVQWRIGIPAQRTAHGELAPDVPVLAEWPLEPRHASLDGGDWILAFDCSRDCRAEADRWWRMHRALGREAPRVSRLRIGGMPEALPGETVTQWRERPEWQQPGGIWLLDPEGRAVLSYAQGVSQRDVFDDLGHLLKRNPDRRAVTELDGERP</sequence>